<gene>
    <name evidence="2" type="ORF">FpNV_006</name>
</gene>
<proteinExistence type="predicted"/>
<feature type="transmembrane region" description="Helical" evidence="1">
    <location>
        <begin position="365"/>
        <end position="385"/>
    </location>
</feature>
<dbReference type="EMBL" id="PP955094">
    <property type="protein sequence ID" value="XCH39251.1"/>
    <property type="molecule type" value="Genomic_DNA"/>
</dbReference>
<name>A0AAU8GCU8_9VIRU</name>
<evidence type="ECO:0008006" key="3">
    <source>
        <dbReference type="Google" id="ProtNLM"/>
    </source>
</evidence>
<keyword evidence="1" id="KW-0812">Transmembrane</keyword>
<evidence type="ECO:0000256" key="1">
    <source>
        <dbReference type="SAM" id="Phobius"/>
    </source>
</evidence>
<organism evidence="2">
    <name type="scientific">Faxonius propinquus nudivirus</name>
    <dbReference type="NCBI Taxonomy" id="3139431"/>
    <lineage>
        <taxon>Viruses</taxon>
        <taxon>Viruses incertae sedis</taxon>
        <taxon>Naldaviricetes</taxon>
        <taxon>Lefavirales</taxon>
        <taxon>Nudiviridae</taxon>
    </lineage>
</organism>
<keyword evidence="1" id="KW-0472">Membrane</keyword>
<reference evidence="2" key="1">
    <citation type="submission" date="2024-06" db="EMBL/GenBank/DDBJ databases">
        <title>North American crayfish harbour diverse members of the Nudiviridae.</title>
        <authorList>
            <person name="Stratton C."/>
            <person name="Bojko J."/>
        </authorList>
    </citation>
    <scope>NUCLEOTIDE SEQUENCE</scope>
    <source>
        <strain evidence="2">142H</strain>
    </source>
</reference>
<keyword evidence="1" id="KW-1133">Transmembrane helix</keyword>
<evidence type="ECO:0000313" key="2">
    <source>
        <dbReference type="EMBL" id="XCH39251.1"/>
    </source>
</evidence>
<accession>A0AAU8GCU8</accession>
<sequence length="421" mass="45706">MPLAWLKTLKKGTGAIIDDAHFTSVVDDIKVAQCGVNSIDDAMASIPFTKIGDELHANNARWRDIEPEIRKGNIRKAFNDMNIPNTILPTDETVMKHLITKDIPDVDLSNLDTKIKLATKYNEDLAVTPGNSGAELEAKLDPKAKQKATSIYTQLAKGAGVVGIGTGIFCAIIFTNNMWEDIAKAANERNGCYIVYKSDKTTACKLLARSCSSSTGISCDETMVVNIKYNIYLMCHDIIKTENTTAISDLNTNYGIVLSEDTIDAVLADPANVNNLLTYYDIFYSTGITFNPCETADTTSGCVACDPTNVISSKYFVDGSLLDGAYTFSCVSDSTVIDTLTDVAVGMGIDIFNSISDSLSGGSSGSFFTILGIILVIIVIISLILKFKPKKTTIETNNEDENKLQTNIPNKTFYTDNIKMA</sequence>
<protein>
    <recommendedName>
        <fullName evidence="3">ODV-E56</fullName>
    </recommendedName>
</protein>